<dbReference type="Gene3D" id="3.10.580.10">
    <property type="entry name" value="CBS-domain"/>
    <property type="match status" value="1"/>
</dbReference>
<evidence type="ECO:0000256" key="1">
    <source>
        <dbReference type="ARBA" id="ARBA00023122"/>
    </source>
</evidence>
<feature type="domain" description="CBS" evidence="5">
    <location>
        <begin position="11"/>
        <end position="69"/>
    </location>
</feature>
<feature type="domain" description="CBS" evidence="5">
    <location>
        <begin position="76"/>
        <end position="134"/>
    </location>
</feature>
<dbReference type="InterPro" id="IPR000644">
    <property type="entry name" value="CBS_dom"/>
</dbReference>
<dbReference type="SMART" id="SM00116">
    <property type="entry name" value="CBS"/>
    <property type="match status" value="2"/>
</dbReference>
<keyword evidence="4" id="KW-0862">Zinc</keyword>
<dbReference type="InterPro" id="IPR051257">
    <property type="entry name" value="Diverse_CBS-Domain"/>
</dbReference>
<evidence type="ECO:0000259" key="5">
    <source>
        <dbReference type="PROSITE" id="PS51371"/>
    </source>
</evidence>
<feature type="binding site" evidence="4">
    <location>
        <position position="162"/>
    </location>
    <ligand>
        <name>Zn(2+)</name>
        <dbReference type="ChEBI" id="CHEBI:29105"/>
    </ligand>
</feature>
<dbReference type="EMBL" id="JARFPK010000010">
    <property type="protein sequence ID" value="MDF0590316.1"/>
    <property type="molecule type" value="Genomic_DNA"/>
</dbReference>
<feature type="binding site" evidence="4">
    <location>
        <position position="162"/>
    </location>
    <ligand>
        <name>Fe cation</name>
        <dbReference type="ChEBI" id="CHEBI:24875"/>
    </ligand>
</feature>
<keyword evidence="4" id="KW-0479">Metal-binding</keyword>
<keyword evidence="2" id="KW-0486">Methionine biosynthesis</keyword>
<dbReference type="Pfam" id="PF00571">
    <property type="entry name" value="CBS"/>
    <property type="match status" value="2"/>
</dbReference>
<evidence type="ECO:0000256" key="3">
    <source>
        <dbReference type="PROSITE-ProRule" id="PRU00703"/>
    </source>
</evidence>
<feature type="domain" description="ACP-type MB" evidence="6">
    <location>
        <begin position="154"/>
        <end position="186"/>
    </location>
</feature>
<feature type="binding site" evidence="4">
    <location>
        <position position="181"/>
    </location>
    <ligand>
        <name>Fe cation</name>
        <dbReference type="ChEBI" id="CHEBI:24875"/>
    </ligand>
</feature>
<comment type="caution">
    <text evidence="7">The sequence shown here is derived from an EMBL/GenBank/DDBJ whole genome shotgun (WGS) entry which is preliminary data.</text>
</comment>
<name>A0ABT5X6J9_9EURY</name>
<keyword evidence="4" id="KW-0408">Iron</keyword>
<keyword evidence="2" id="KW-0028">Amino-acid biosynthesis</keyword>
<keyword evidence="1 3" id="KW-0129">CBS domain</keyword>
<reference evidence="7 8" key="1">
    <citation type="submission" date="2023-03" db="EMBL/GenBank/DDBJ databases">
        <title>WGS of Methanotrichaceae archaeon Mx.</title>
        <authorList>
            <person name="Sorokin D.Y."/>
            <person name="Merkel A.Y."/>
        </authorList>
    </citation>
    <scope>NUCLEOTIDE SEQUENCE [LARGE SCALE GENOMIC DNA]</scope>
    <source>
        <strain evidence="7 8">Mx</strain>
    </source>
</reference>
<dbReference type="PROSITE" id="PS51371">
    <property type="entry name" value="CBS"/>
    <property type="match status" value="2"/>
</dbReference>
<feature type="binding site" evidence="4">
    <location>
        <position position="178"/>
    </location>
    <ligand>
        <name>Fe cation</name>
        <dbReference type="ChEBI" id="CHEBI:24875"/>
    </ligand>
</feature>
<accession>A0ABT5X6J9</accession>
<feature type="binding site" evidence="4">
    <location>
        <position position="159"/>
    </location>
    <ligand>
        <name>Fe cation</name>
        <dbReference type="ChEBI" id="CHEBI:24875"/>
    </ligand>
</feature>
<evidence type="ECO:0000256" key="2">
    <source>
        <dbReference type="ARBA" id="ARBA00023167"/>
    </source>
</evidence>
<evidence type="ECO:0000259" key="6">
    <source>
        <dbReference type="PROSITE" id="PS51901"/>
    </source>
</evidence>
<proteinExistence type="predicted"/>
<dbReference type="RefSeq" id="WP_316966064.1">
    <property type="nucleotide sequence ID" value="NZ_JARFPK010000010.1"/>
</dbReference>
<protein>
    <submittedName>
        <fullName evidence="7">CBS domain-containing protein</fullName>
    </submittedName>
</protein>
<sequence>METEIPVRDIMARPVITVDSSVDVMKAAKKMFSANVGSLIVIHNDQPMGIITERDLVGKIVARAANPKEVKVSEVMSSPLITVHPEISLSDAAVKMLKSGVKRLPVVSSDGELMGIITDTDLVSGSASIGMGEILRHLIEMHRDSVHFEEPREMIRGICERCGQISDSLESVNGELSCWSCRDGNR</sequence>
<keyword evidence="8" id="KW-1185">Reference proteome</keyword>
<dbReference type="InterPro" id="IPR046342">
    <property type="entry name" value="CBS_dom_sf"/>
</dbReference>
<dbReference type="Proteomes" id="UP001220010">
    <property type="component" value="Unassembled WGS sequence"/>
</dbReference>
<feature type="binding site" evidence="4">
    <location>
        <position position="178"/>
    </location>
    <ligand>
        <name>Zn(2+)</name>
        <dbReference type="ChEBI" id="CHEBI:29105"/>
    </ligand>
</feature>
<dbReference type="PROSITE" id="PS51901">
    <property type="entry name" value="ACP_MB"/>
    <property type="match status" value="1"/>
</dbReference>
<dbReference type="SUPFAM" id="SSF54631">
    <property type="entry name" value="CBS-domain pair"/>
    <property type="match status" value="1"/>
</dbReference>
<evidence type="ECO:0000313" key="7">
    <source>
        <dbReference type="EMBL" id="MDF0590316.1"/>
    </source>
</evidence>
<dbReference type="PANTHER" id="PTHR43080:SF2">
    <property type="entry name" value="CBS DOMAIN-CONTAINING PROTEIN"/>
    <property type="match status" value="1"/>
</dbReference>
<gene>
    <name evidence="7" type="ORF">P0O15_03910</name>
</gene>
<feature type="binding site" evidence="4">
    <location>
        <position position="159"/>
    </location>
    <ligand>
        <name>Zn(2+)</name>
        <dbReference type="ChEBI" id="CHEBI:29105"/>
    </ligand>
</feature>
<evidence type="ECO:0000313" key="8">
    <source>
        <dbReference type="Proteomes" id="UP001220010"/>
    </source>
</evidence>
<dbReference type="PANTHER" id="PTHR43080">
    <property type="entry name" value="CBS DOMAIN-CONTAINING PROTEIN CBSX3, MITOCHONDRIAL"/>
    <property type="match status" value="1"/>
</dbReference>
<evidence type="ECO:0000256" key="4">
    <source>
        <dbReference type="PROSITE-ProRule" id="PRU01249"/>
    </source>
</evidence>
<feature type="binding site" evidence="4">
    <location>
        <position position="181"/>
    </location>
    <ligand>
        <name>Zn(2+)</name>
        <dbReference type="ChEBI" id="CHEBI:29105"/>
    </ligand>
</feature>
<organism evidence="7 8">
    <name type="scientific">Candidatus Methanocrinis natronophilus</name>
    <dbReference type="NCBI Taxonomy" id="3033396"/>
    <lineage>
        <taxon>Archaea</taxon>
        <taxon>Methanobacteriati</taxon>
        <taxon>Methanobacteriota</taxon>
        <taxon>Stenosarchaea group</taxon>
        <taxon>Methanomicrobia</taxon>
        <taxon>Methanotrichales</taxon>
        <taxon>Methanotrichaceae</taxon>
        <taxon>Methanocrinis</taxon>
    </lineage>
</organism>
<dbReference type="InterPro" id="IPR044065">
    <property type="entry name" value="ACP_MB"/>
</dbReference>